<dbReference type="PANTHER" id="PTHR11439:SF454">
    <property type="match status" value="1"/>
</dbReference>
<dbReference type="Proteomes" id="UP000257109">
    <property type="component" value="Unassembled WGS sequence"/>
</dbReference>
<dbReference type="CDD" id="cd09272">
    <property type="entry name" value="RNase_HI_RT_Ty1"/>
    <property type="match status" value="1"/>
</dbReference>
<accession>A0A371HJN7</accession>
<dbReference type="AlphaFoldDB" id="A0A371HJN7"/>
<feature type="non-terminal residue" evidence="1">
    <location>
        <position position="1"/>
    </location>
</feature>
<proteinExistence type="predicted"/>
<evidence type="ECO:0000313" key="2">
    <source>
        <dbReference type="Proteomes" id="UP000257109"/>
    </source>
</evidence>
<organism evidence="1 2">
    <name type="scientific">Mucuna pruriens</name>
    <name type="common">Velvet bean</name>
    <name type="synonym">Dolichos pruriens</name>
    <dbReference type="NCBI Taxonomy" id="157652"/>
    <lineage>
        <taxon>Eukaryota</taxon>
        <taxon>Viridiplantae</taxon>
        <taxon>Streptophyta</taxon>
        <taxon>Embryophyta</taxon>
        <taxon>Tracheophyta</taxon>
        <taxon>Spermatophyta</taxon>
        <taxon>Magnoliopsida</taxon>
        <taxon>eudicotyledons</taxon>
        <taxon>Gunneridae</taxon>
        <taxon>Pentapetalae</taxon>
        <taxon>rosids</taxon>
        <taxon>fabids</taxon>
        <taxon>Fabales</taxon>
        <taxon>Fabaceae</taxon>
        <taxon>Papilionoideae</taxon>
        <taxon>50 kb inversion clade</taxon>
        <taxon>NPAAA clade</taxon>
        <taxon>indigoferoid/millettioid clade</taxon>
        <taxon>Phaseoleae</taxon>
        <taxon>Mucuna</taxon>
    </lineage>
</organism>
<dbReference type="EMBL" id="QJKJ01002412">
    <property type="protein sequence ID" value="RDY02997.1"/>
    <property type="molecule type" value="Genomic_DNA"/>
</dbReference>
<sequence>MMFEQSNFKVLIVYVDDVVVTVFLGIRSTYSTAGISLCQCKYCLDLLTDFGLLGLKRISTPMDNTFYLQQDSGALLFDSLPYKRLVGRLIYLTNTRPNIAFAMQQLRCPGKELFFGRDSPIQILEFSDVDWATSVDSCKFIIGHCFFLVIYCDNQSALHIAANPVFHERTKHLDIDYHIL</sequence>
<reference evidence="1" key="1">
    <citation type="submission" date="2018-05" db="EMBL/GenBank/DDBJ databases">
        <title>Draft genome of Mucuna pruriens seed.</title>
        <authorList>
            <person name="Nnadi N.E."/>
            <person name="Vos R."/>
            <person name="Hasami M.H."/>
            <person name="Devisetty U.K."/>
            <person name="Aguiy J.C."/>
        </authorList>
    </citation>
    <scope>NUCLEOTIDE SEQUENCE [LARGE SCALE GENOMIC DNA]</scope>
    <source>
        <strain evidence="1">JCA_2017</strain>
    </source>
</reference>
<protein>
    <submittedName>
        <fullName evidence="1">Mitochondrial protein</fullName>
    </submittedName>
</protein>
<dbReference type="PANTHER" id="PTHR11439">
    <property type="entry name" value="GAG-POL-RELATED RETROTRANSPOSON"/>
    <property type="match status" value="1"/>
</dbReference>
<gene>
    <name evidence="1" type="ORF">CR513_13477</name>
</gene>
<keyword evidence="2" id="KW-1185">Reference proteome</keyword>
<dbReference type="OrthoDB" id="414945at2759"/>
<name>A0A371HJN7_MUCPR</name>
<comment type="caution">
    <text evidence="1">The sequence shown here is derived from an EMBL/GenBank/DDBJ whole genome shotgun (WGS) entry which is preliminary data.</text>
</comment>
<evidence type="ECO:0000313" key="1">
    <source>
        <dbReference type="EMBL" id="RDY02997.1"/>
    </source>
</evidence>